<reference evidence="2" key="2">
    <citation type="submission" date="2023-05" db="EMBL/GenBank/DDBJ databases">
        <authorList>
            <consortium name="Lawrence Berkeley National Laboratory"/>
            <person name="Steindorff A."/>
            <person name="Hensen N."/>
            <person name="Bonometti L."/>
            <person name="Westerberg I."/>
            <person name="Brannstrom I.O."/>
            <person name="Guillou S."/>
            <person name="Cros-Aarteil S."/>
            <person name="Calhoun S."/>
            <person name="Haridas S."/>
            <person name="Kuo A."/>
            <person name="Mondo S."/>
            <person name="Pangilinan J."/>
            <person name="Riley R."/>
            <person name="Labutti K."/>
            <person name="Andreopoulos B."/>
            <person name="Lipzen A."/>
            <person name="Chen C."/>
            <person name="Yanf M."/>
            <person name="Daum C."/>
            <person name="Ng V."/>
            <person name="Clum A."/>
            <person name="Ohm R."/>
            <person name="Martin F."/>
            <person name="Silar P."/>
            <person name="Natvig D."/>
            <person name="Lalanne C."/>
            <person name="Gautier V."/>
            <person name="Ament-Velasquez S.L."/>
            <person name="Kruys A."/>
            <person name="Hutchinson M.I."/>
            <person name="Powell A.J."/>
            <person name="Barry K."/>
            <person name="Miller A.N."/>
            <person name="Grigoriev I.V."/>
            <person name="Debuchy R."/>
            <person name="Gladieux P."/>
            <person name="Thoren M.H."/>
            <person name="Johannesson H."/>
        </authorList>
    </citation>
    <scope>NUCLEOTIDE SEQUENCE</scope>
    <source>
        <strain evidence="2">PSN309</strain>
    </source>
</reference>
<keyword evidence="3" id="KW-1185">Reference proteome</keyword>
<evidence type="ECO:0000256" key="1">
    <source>
        <dbReference type="SAM" id="Phobius"/>
    </source>
</evidence>
<keyword evidence="1" id="KW-0812">Transmembrane</keyword>
<evidence type="ECO:0000313" key="3">
    <source>
        <dbReference type="Proteomes" id="UP001302126"/>
    </source>
</evidence>
<keyword evidence="1" id="KW-1133">Transmembrane helix</keyword>
<accession>A0AAN7AKU2</accession>
<proteinExistence type="predicted"/>
<feature type="transmembrane region" description="Helical" evidence="1">
    <location>
        <begin position="58"/>
        <end position="77"/>
    </location>
</feature>
<sequence length="136" mass="15335">MIVYYTGSAQYGCFTVHFTVGLIRIPQFSRYPSQPNYPALISLSQMRQAHTHTGPGSVIRLAFCFIFTAFPFLFKVLRGFWVGYSSNQAGHNLWDIANGGFIGWHDRTARTTSMFYLYSTLLVCFFSSSTVDTISG</sequence>
<organism evidence="2 3">
    <name type="scientific">Podospora australis</name>
    <dbReference type="NCBI Taxonomy" id="1536484"/>
    <lineage>
        <taxon>Eukaryota</taxon>
        <taxon>Fungi</taxon>
        <taxon>Dikarya</taxon>
        <taxon>Ascomycota</taxon>
        <taxon>Pezizomycotina</taxon>
        <taxon>Sordariomycetes</taxon>
        <taxon>Sordariomycetidae</taxon>
        <taxon>Sordariales</taxon>
        <taxon>Podosporaceae</taxon>
        <taxon>Podospora</taxon>
    </lineage>
</organism>
<keyword evidence="1" id="KW-0472">Membrane</keyword>
<reference evidence="2" key="1">
    <citation type="journal article" date="2023" name="Mol. Phylogenet. Evol.">
        <title>Genome-scale phylogeny and comparative genomics of the fungal order Sordariales.</title>
        <authorList>
            <person name="Hensen N."/>
            <person name="Bonometti L."/>
            <person name="Westerberg I."/>
            <person name="Brannstrom I.O."/>
            <person name="Guillou S."/>
            <person name="Cros-Aarteil S."/>
            <person name="Calhoun S."/>
            <person name="Haridas S."/>
            <person name="Kuo A."/>
            <person name="Mondo S."/>
            <person name="Pangilinan J."/>
            <person name="Riley R."/>
            <person name="LaButti K."/>
            <person name="Andreopoulos B."/>
            <person name="Lipzen A."/>
            <person name="Chen C."/>
            <person name="Yan M."/>
            <person name="Daum C."/>
            <person name="Ng V."/>
            <person name="Clum A."/>
            <person name="Steindorff A."/>
            <person name="Ohm R.A."/>
            <person name="Martin F."/>
            <person name="Silar P."/>
            <person name="Natvig D.O."/>
            <person name="Lalanne C."/>
            <person name="Gautier V."/>
            <person name="Ament-Velasquez S.L."/>
            <person name="Kruys A."/>
            <person name="Hutchinson M.I."/>
            <person name="Powell A.J."/>
            <person name="Barry K."/>
            <person name="Miller A.N."/>
            <person name="Grigoriev I.V."/>
            <person name="Debuchy R."/>
            <person name="Gladieux P."/>
            <person name="Hiltunen Thoren M."/>
            <person name="Johannesson H."/>
        </authorList>
    </citation>
    <scope>NUCLEOTIDE SEQUENCE</scope>
    <source>
        <strain evidence="2">PSN309</strain>
    </source>
</reference>
<dbReference type="Proteomes" id="UP001302126">
    <property type="component" value="Unassembled WGS sequence"/>
</dbReference>
<protein>
    <submittedName>
        <fullName evidence="2">Uncharacterized protein</fullName>
    </submittedName>
</protein>
<comment type="caution">
    <text evidence="2">The sequence shown here is derived from an EMBL/GenBank/DDBJ whole genome shotgun (WGS) entry which is preliminary data.</text>
</comment>
<gene>
    <name evidence="2" type="ORF">QBC35DRAFT_80833</name>
</gene>
<name>A0AAN7AKU2_9PEZI</name>
<dbReference type="AlphaFoldDB" id="A0AAN7AKU2"/>
<dbReference type="EMBL" id="MU864366">
    <property type="protein sequence ID" value="KAK4190404.1"/>
    <property type="molecule type" value="Genomic_DNA"/>
</dbReference>
<evidence type="ECO:0000313" key="2">
    <source>
        <dbReference type="EMBL" id="KAK4190404.1"/>
    </source>
</evidence>
<feature type="transmembrane region" description="Helical" evidence="1">
    <location>
        <begin position="115"/>
        <end position="134"/>
    </location>
</feature>